<proteinExistence type="predicted"/>
<dbReference type="AlphaFoldDB" id="A0A9P5H846"/>
<feature type="region of interest" description="Disordered" evidence="1">
    <location>
        <begin position="159"/>
        <end position="412"/>
    </location>
</feature>
<keyword evidence="3" id="KW-1185">Reference proteome</keyword>
<feature type="compositionally biased region" description="Low complexity" evidence="1">
    <location>
        <begin position="300"/>
        <end position="312"/>
    </location>
</feature>
<sequence length="612" mass="67381">MVPPPGADFLASLSSLFAEAAAKKRDTNADEFACFRGPLVKFVIDCGNMRVARARASCILKFTDDKTPKTDLQLPPCRMKIDNKIRAQLDTASSGNEFIEILRAEIEKQLPQRPRQPRSTKAQMAEKKATAEAKAIIRKTKAAQIKAELAAQKKAKIEAKKAANTAPNKAELDGAASGKPKSDTMHSGIKPKKVAPKKMAKPRPIDLNKIESNDESVNADAHTESKNTVPNTVESKAESIVERNTESKQPTTPVRRIIIRVNRSSPVTSQSTKSPSTTVNTGTLEAAEASLNSDVDHELSSPISANSSPSSIYDDQKSNASVDTEVTSIDDQDDGTTIDKQESSEQDEQMHNLDDSSKEESETQKDTLMKDVVTKPEFPLHDMTSAEIPAADATDESDWSDSSDDEEEVKVQKDATMETMKDVTVAKDSDEPDQPDLVAKIIDLMANQGSSEWAAYRQSLIDMAFPSPGTALPVADRISQTLRFLNDKSLIKDPEAWAGYEKTLIEHAATCAFDQQHIDTRIMTMVRICFYPEEAITYSSKWGPGIDWERRRVAIRTCAILAEVTAAADEVLGNNGMVEWLANVLNECAFLELMQGPKESMYEMEEDMDWTV</sequence>
<reference evidence="2" key="1">
    <citation type="submission" date="2020-03" db="EMBL/GenBank/DDBJ databases">
        <title>Draft Genome Sequence of Cylindrodendrum hubeiense.</title>
        <authorList>
            <person name="Buettner E."/>
            <person name="Kellner H."/>
        </authorList>
    </citation>
    <scope>NUCLEOTIDE SEQUENCE</scope>
    <source>
        <strain evidence="2">IHI 201604</strain>
    </source>
</reference>
<dbReference type="EMBL" id="JAANBB010000170">
    <property type="protein sequence ID" value="KAF7547705.1"/>
    <property type="molecule type" value="Genomic_DNA"/>
</dbReference>
<evidence type="ECO:0000313" key="3">
    <source>
        <dbReference type="Proteomes" id="UP000722485"/>
    </source>
</evidence>
<organism evidence="2 3">
    <name type="scientific">Cylindrodendrum hubeiense</name>
    <dbReference type="NCBI Taxonomy" id="595255"/>
    <lineage>
        <taxon>Eukaryota</taxon>
        <taxon>Fungi</taxon>
        <taxon>Dikarya</taxon>
        <taxon>Ascomycota</taxon>
        <taxon>Pezizomycotina</taxon>
        <taxon>Sordariomycetes</taxon>
        <taxon>Hypocreomycetidae</taxon>
        <taxon>Hypocreales</taxon>
        <taxon>Nectriaceae</taxon>
        <taxon>Cylindrodendrum</taxon>
    </lineage>
</organism>
<evidence type="ECO:0000256" key="1">
    <source>
        <dbReference type="SAM" id="MobiDB-lite"/>
    </source>
</evidence>
<dbReference type="Proteomes" id="UP000722485">
    <property type="component" value="Unassembled WGS sequence"/>
</dbReference>
<gene>
    <name evidence="2" type="ORF">G7Z17_g7537</name>
</gene>
<feature type="compositionally biased region" description="Basic and acidic residues" evidence="1">
    <location>
        <begin position="203"/>
        <end position="212"/>
    </location>
</feature>
<feature type="compositionally biased region" description="Low complexity" evidence="1">
    <location>
        <begin position="250"/>
        <end position="267"/>
    </location>
</feature>
<feature type="compositionally biased region" description="Acidic residues" evidence="1">
    <location>
        <begin position="393"/>
        <end position="408"/>
    </location>
</feature>
<name>A0A9P5H846_9HYPO</name>
<evidence type="ECO:0000313" key="2">
    <source>
        <dbReference type="EMBL" id="KAF7547705.1"/>
    </source>
</evidence>
<feature type="compositionally biased region" description="Basic residues" evidence="1">
    <location>
        <begin position="189"/>
        <end position="201"/>
    </location>
</feature>
<feature type="compositionally biased region" description="Basic and acidic residues" evidence="1">
    <location>
        <begin position="235"/>
        <end position="246"/>
    </location>
</feature>
<feature type="compositionally biased region" description="Basic and acidic residues" evidence="1">
    <location>
        <begin position="337"/>
        <end position="380"/>
    </location>
</feature>
<dbReference type="OrthoDB" id="5096167at2759"/>
<accession>A0A9P5H846</accession>
<feature type="compositionally biased region" description="Polar residues" evidence="1">
    <location>
        <begin position="268"/>
        <end position="283"/>
    </location>
</feature>
<feature type="compositionally biased region" description="Polar residues" evidence="1">
    <location>
        <begin position="318"/>
        <end position="327"/>
    </location>
</feature>
<comment type="caution">
    <text evidence="2">The sequence shown here is derived from an EMBL/GenBank/DDBJ whole genome shotgun (WGS) entry which is preliminary data.</text>
</comment>
<protein>
    <submittedName>
        <fullName evidence="2">Uncharacterized protein</fullName>
    </submittedName>
</protein>